<evidence type="ECO:0000313" key="2">
    <source>
        <dbReference type="Proteomes" id="UP000005019"/>
    </source>
</evidence>
<comment type="caution">
    <text evidence="1">The sequence shown here is derived from an EMBL/GenBank/DDBJ whole genome shotgun (WGS) entry which is preliminary data.</text>
</comment>
<keyword evidence="2" id="KW-1185">Reference proteome</keyword>
<dbReference type="Proteomes" id="UP000005019">
    <property type="component" value="Unassembled WGS sequence"/>
</dbReference>
<name>F5RB51_METUF</name>
<reference evidence="1 2" key="1">
    <citation type="journal article" date="2011" name="J. Bacteriol.">
        <title>Genome sequence of Methyloversatilis universalis FAM5T, a methylotrophic representative of the order Rhodocyclales.</title>
        <authorList>
            <person name="Kittichotirat W."/>
            <person name="Good N.M."/>
            <person name="Hall R."/>
            <person name="Bringel F."/>
            <person name="Lajus A."/>
            <person name="Medigue C."/>
            <person name="Smalley N.E."/>
            <person name="Beck D."/>
            <person name="Bumgarner R."/>
            <person name="Vuilleumier S."/>
            <person name="Kalyuzhnaya M.G."/>
        </authorList>
    </citation>
    <scope>NUCLEOTIDE SEQUENCE [LARGE SCALE GENOMIC DNA]</scope>
    <source>
        <strain evidence="2">ATCC BAA-1314 / JCM 13912 / FAM5</strain>
    </source>
</reference>
<dbReference type="EMBL" id="AFHG01000042">
    <property type="protein sequence ID" value="EGK72187.1"/>
    <property type="molecule type" value="Genomic_DNA"/>
</dbReference>
<evidence type="ECO:0000313" key="1">
    <source>
        <dbReference type="EMBL" id="EGK72187.1"/>
    </source>
</evidence>
<dbReference type="RefSeq" id="WP_008060374.1">
    <property type="nucleotide sequence ID" value="NZ_AFHG01000042.1"/>
</dbReference>
<proteinExistence type="predicted"/>
<organism evidence="1 2">
    <name type="scientific">Methyloversatilis universalis (strain ATCC BAA-1314 / DSM 25237 / JCM 13912 / CCUG 52030 / FAM5)</name>
    <dbReference type="NCBI Taxonomy" id="1000565"/>
    <lineage>
        <taxon>Bacteria</taxon>
        <taxon>Pseudomonadati</taxon>
        <taxon>Pseudomonadota</taxon>
        <taxon>Betaproteobacteria</taxon>
        <taxon>Nitrosomonadales</taxon>
        <taxon>Sterolibacteriaceae</taxon>
        <taxon>Methyloversatilis</taxon>
    </lineage>
</organism>
<accession>F5RB51</accession>
<dbReference type="AlphaFoldDB" id="F5RB51"/>
<protein>
    <submittedName>
        <fullName evidence="1">Uncharacterized protein</fullName>
    </submittedName>
</protein>
<sequence>MMTTVHILGARLESAAPALRATLSDLLARLYARDGALPAERLKALVVSDDVAPAAEGQTEVPPLVRSDDADGCTLTLAAPYVEQALGGETDQLLQLVHLIHRELWRGELAREAAVAAPADALAAQFSPIVARMFDEYRANRASAWSLPNNADLLLPHLLGLLEELPAACDRARAEYRIDGNLDALAGLSMARLALLMQTTAFSLGYLAGLGRSAADIAPELKAGLDASILGREWPRIAALLAGASASEGEARALQLDMLRTRVIAVLAAMGLQARTGDDGTVWMDVADASPEATAAAVARLGTLH</sequence>
<dbReference type="STRING" id="1000565.METUNv1_01490"/>
<gene>
    <name evidence="1" type="ORF">METUNv1_01490</name>
</gene>